<proteinExistence type="predicted"/>
<dbReference type="HOGENOM" id="CLU_099532_0_0_1"/>
<gene>
    <name evidence="2" type="ORF">PILCRDRAFT_86846</name>
</gene>
<sequence>MAVYRLLFSPCMLSLHHHRQSHHVIVGIHLHFHDGELAKFGASLVDGVLAAMQCIFSKVISKGGYEKYEHRYHQAVKNMALMKKYLTPDQAAEIRTSVMERQATLNNKHESLSKKEQLVVYKEAMDDFAELIKTTLNVVIGDLGFNGGDADAYHMALACTSADLDAVQMMNKVMGLFNSVAASGIPVNPPNAPQPLKAPQPSKEPKVPKCMKEPKHTLSKAIDDLVNCRTLCRIFVNHG</sequence>
<accession>A0A0C3G4V5</accession>
<reference evidence="3" key="2">
    <citation type="submission" date="2015-01" db="EMBL/GenBank/DDBJ databases">
        <title>Evolutionary Origins and Diversification of the Mycorrhizal Mutualists.</title>
        <authorList>
            <consortium name="DOE Joint Genome Institute"/>
            <consortium name="Mycorrhizal Genomics Consortium"/>
            <person name="Kohler A."/>
            <person name="Kuo A."/>
            <person name="Nagy L.G."/>
            <person name="Floudas D."/>
            <person name="Copeland A."/>
            <person name="Barry K.W."/>
            <person name="Cichocki N."/>
            <person name="Veneault-Fourrey C."/>
            <person name="LaButti K."/>
            <person name="Lindquist E.A."/>
            <person name="Lipzen A."/>
            <person name="Lundell T."/>
            <person name="Morin E."/>
            <person name="Murat C."/>
            <person name="Riley R."/>
            <person name="Ohm R."/>
            <person name="Sun H."/>
            <person name="Tunlid A."/>
            <person name="Henrissat B."/>
            <person name="Grigoriev I.V."/>
            <person name="Hibbett D.S."/>
            <person name="Martin F."/>
        </authorList>
    </citation>
    <scope>NUCLEOTIDE SEQUENCE [LARGE SCALE GENOMIC DNA]</scope>
    <source>
        <strain evidence="3">F 1598</strain>
    </source>
</reference>
<name>A0A0C3G4V5_PILCF</name>
<dbReference type="InParanoid" id="A0A0C3G4V5"/>
<evidence type="ECO:0000313" key="2">
    <source>
        <dbReference type="EMBL" id="KIM85651.1"/>
    </source>
</evidence>
<keyword evidence="3" id="KW-1185">Reference proteome</keyword>
<feature type="region of interest" description="Disordered" evidence="1">
    <location>
        <begin position="188"/>
        <end position="209"/>
    </location>
</feature>
<dbReference type="Proteomes" id="UP000054166">
    <property type="component" value="Unassembled WGS sequence"/>
</dbReference>
<reference evidence="2 3" key="1">
    <citation type="submission" date="2014-04" db="EMBL/GenBank/DDBJ databases">
        <authorList>
            <consortium name="DOE Joint Genome Institute"/>
            <person name="Kuo A."/>
            <person name="Tarkka M."/>
            <person name="Buscot F."/>
            <person name="Kohler A."/>
            <person name="Nagy L.G."/>
            <person name="Floudas D."/>
            <person name="Copeland A."/>
            <person name="Barry K.W."/>
            <person name="Cichocki N."/>
            <person name="Veneault-Fourrey C."/>
            <person name="LaButti K."/>
            <person name="Lindquist E.A."/>
            <person name="Lipzen A."/>
            <person name="Lundell T."/>
            <person name="Morin E."/>
            <person name="Murat C."/>
            <person name="Sun H."/>
            <person name="Tunlid A."/>
            <person name="Henrissat B."/>
            <person name="Grigoriev I.V."/>
            <person name="Hibbett D.S."/>
            <person name="Martin F."/>
            <person name="Nordberg H.P."/>
            <person name="Cantor M.N."/>
            <person name="Hua S.X."/>
        </authorList>
    </citation>
    <scope>NUCLEOTIDE SEQUENCE [LARGE SCALE GENOMIC DNA]</scope>
    <source>
        <strain evidence="2 3">F 1598</strain>
    </source>
</reference>
<dbReference type="AlphaFoldDB" id="A0A0C3G4V5"/>
<organism evidence="2 3">
    <name type="scientific">Piloderma croceum (strain F 1598)</name>
    <dbReference type="NCBI Taxonomy" id="765440"/>
    <lineage>
        <taxon>Eukaryota</taxon>
        <taxon>Fungi</taxon>
        <taxon>Dikarya</taxon>
        <taxon>Basidiomycota</taxon>
        <taxon>Agaricomycotina</taxon>
        <taxon>Agaricomycetes</taxon>
        <taxon>Agaricomycetidae</taxon>
        <taxon>Atheliales</taxon>
        <taxon>Atheliaceae</taxon>
        <taxon>Piloderma</taxon>
    </lineage>
</organism>
<dbReference type="EMBL" id="KN832984">
    <property type="protein sequence ID" value="KIM85651.1"/>
    <property type="molecule type" value="Genomic_DNA"/>
</dbReference>
<feature type="compositionally biased region" description="Pro residues" evidence="1">
    <location>
        <begin position="188"/>
        <end position="198"/>
    </location>
</feature>
<protein>
    <submittedName>
        <fullName evidence="2">Uncharacterized protein</fullName>
    </submittedName>
</protein>
<evidence type="ECO:0000313" key="3">
    <source>
        <dbReference type="Proteomes" id="UP000054166"/>
    </source>
</evidence>
<evidence type="ECO:0000256" key="1">
    <source>
        <dbReference type="SAM" id="MobiDB-lite"/>
    </source>
</evidence>